<dbReference type="Gene3D" id="1.10.357.10">
    <property type="entry name" value="Tetracycline Repressor, domain 2"/>
    <property type="match status" value="1"/>
</dbReference>
<keyword evidence="1" id="KW-0805">Transcription regulation</keyword>
<organism evidence="4 7">
    <name type="scientific">Pseudomonas brenneri</name>
    <dbReference type="NCBI Taxonomy" id="129817"/>
    <lineage>
        <taxon>Bacteria</taxon>
        <taxon>Pseudomonadati</taxon>
        <taxon>Pseudomonadota</taxon>
        <taxon>Gammaproteobacteria</taxon>
        <taxon>Pseudomonadales</taxon>
        <taxon>Pseudomonadaceae</taxon>
        <taxon>Pseudomonas</taxon>
    </lineage>
</organism>
<accession>A0A5B2V199</accession>
<evidence type="ECO:0000313" key="7">
    <source>
        <dbReference type="Proteomes" id="UP000325296"/>
    </source>
</evidence>
<protein>
    <submittedName>
        <fullName evidence="4">Helix-turn-helix domain-containing protein</fullName>
    </submittedName>
    <submittedName>
        <fullName evidence="5">Transcriptional regulator, LacI family</fullName>
    </submittedName>
</protein>
<dbReference type="EMBL" id="LT629800">
    <property type="protein sequence ID" value="SDU87477.1"/>
    <property type="molecule type" value="Genomic_DNA"/>
</dbReference>
<dbReference type="RefSeq" id="WP_032859638.1">
    <property type="nucleotide sequence ID" value="NZ_BMNU01000004.1"/>
</dbReference>
<dbReference type="InterPro" id="IPR009057">
    <property type="entry name" value="Homeodomain-like_sf"/>
</dbReference>
<keyword evidence="2" id="KW-0238">DNA-binding</keyword>
<name>A0A5B2V199_9PSED</name>
<evidence type="ECO:0000313" key="5">
    <source>
        <dbReference type="EMBL" id="SDU87477.1"/>
    </source>
</evidence>
<dbReference type="EMBL" id="VUOL01000003">
    <property type="protein sequence ID" value="KAA2231979.1"/>
    <property type="molecule type" value="Genomic_DNA"/>
</dbReference>
<reference evidence="4 7" key="2">
    <citation type="submission" date="2019-09" db="EMBL/GenBank/DDBJ databases">
        <title>Draft genome sequence of Pseudomonas brenneri CCUG 51514(T).</title>
        <authorList>
            <person name="Tunovic T."/>
            <person name="Pineiro-Iglesias B."/>
            <person name="Unosson C."/>
            <person name="Inganas E."/>
            <person name="Ohlen M."/>
            <person name="Cardew S."/>
            <person name="Jensie-Markopoulos S."/>
            <person name="Salva-Serra F."/>
            <person name="Jaen-Luchoro D."/>
            <person name="Svensson-Stadler L."/>
            <person name="Chun J."/>
            <person name="Moore E."/>
        </authorList>
    </citation>
    <scope>NUCLEOTIDE SEQUENCE [LARGE SCALE GENOMIC DNA]</scope>
    <source>
        <strain evidence="4 7">CCUG 51514</strain>
    </source>
</reference>
<keyword evidence="3" id="KW-0804">Transcription</keyword>
<dbReference type="InterPro" id="IPR036271">
    <property type="entry name" value="Tet_transcr_reg_TetR-rel_C_sf"/>
</dbReference>
<evidence type="ECO:0000256" key="2">
    <source>
        <dbReference type="ARBA" id="ARBA00023125"/>
    </source>
</evidence>
<proteinExistence type="predicted"/>
<dbReference type="InterPro" id="IPR050109">
    <property type="entry name" value="HTH-type_TetR-like_transc_reg"/>
</dbReference>
<gene>
    <name evidence="4" type="ORF">F1720_07950</name>
    <name evidence="5" type="ORF">SAMN04490181_0867</name>
</gene>
<dbReference type="PANTHER" id="PTHR30055">
    <property type="entry name" value="HTH-TYPE TRANSCRIPTIONAL REGULATOR RUTR"/>
    <property type="match status" value="1"/>
</dbReference>
<dbReference type="OrthoDB" id="8654052at2"/>
<dbReference type="AlphaFoldDB" id="A0A5B2V199"/>
<dbReference type="Proteomes" id="UP000325296">
    <property type="component" value="Unassembled WGS sequence"/>
</dbReference>
<dbReference type="PANTHER" id="PTHR30055:SF234">
    <property type="entry name" value="HTH-TYPE TRANSCRIPTIONAL REGULATOR BETI"/>
    <property type="match status" value="1"/>
</dbReference>
<keyword evidence="6" id="KW-1185">Reference proteome</keyword>
<evidence type="ECO:0000256" key="3">
    <source>
        <dbReference type="ARBA" id="ARBA00023163"/>
    </source>
</evidence>
<evidence type="ECO:0000313" key="6">
    <source>
        <dbReference type="Proteomes" id="UP000199620"/>
    </source>
</evidence>
<dbReference type="Proteomes" id="UP000199620">
    <property type="component" value="Chromosome I"/>
</dbReference>
<evidence type="ECO:0000313" key="4">
    <source>
        <dbReference type="EMBL" id="KAA2231979.1"/>
    </source>
</evidence>
<dbReference type="GO" id="GO:0003700">
    <property type="term" value="F:DNA-binding transcription factor activity"/>
    <property type="evidence" value="ECO:0007669"/>
    <property type="project" value="TreeGrafter"/>
</dbReference>
<reference evidence="5 6" key="1">
    <citation type="submission" date="2016-10" db="EMBL/GenBank/DDBJ databases">
        <authorList>
            <person name="Varghese N."/>
            <person name="Submissions S."/>
        </authorList>
    </citation>
    <scope>NUCLEOTIDE SEQUENCE [LARGE SCALE GENOMIC DNA]</scope>
    <source>
        <strain evidence="5 6">BS2771</strain>
    </source>
</reference>
<dbReference type="SUPFAM" id="SSF46689">
    <property type="entry name" value="Homeodomain-like"/>
    <property type="match status" value="1"/>
</dbReference>
<dbReference type="SUPFAM" id="SSF48498">
    <property type="entry name" value="Tetracyclin repressor-like, C-terminal domain"/>
    <property type="match status" value="1"/>
</dbReference>
<dbReference type="GO" id="GO:0000976">
    <property type="term" value="F:transcription cis-regulatory region binding"/>
    <property type="evidence" value="ECO:0007669"/>
    <property type="project" value="TreeGrafter"/>
</dbReference>
<sequence>MSSPAPNEKLLKALAVAIVDHPRATLQELARAAGISKATLHRFCGTREHLIEMLLAYSRELMQQVVDDADLERDAPAEVLRGLIDKHLAHREWVLFMVFQYRPDTLNNHGWQPYLNVLDRFFLRGQQAGVFRIDITAAVMTELFTSLLCGLVEAERLGRAAPAGTAWVMEQMFLHGVSAAPPHSALSQGLRG</sequence>
<evidence type="ECO:0000256" key="1">
    <source>
        <dbReference type="ARBA" id="ARBA00023015"/>
    </source>
</evidence>